<name>A0A1L7CUV7_9CORY</name>
<evidence type="ECO:0000256" key="5">
    <source>
        <dbReference type="SAM" id="MobiDB-lite"/>
    </source>
</evidence>
<evidence type="ECO:0000256" key="1">
    <source>
        <dbReference type="ARBA" id="ARBA00007534"/>
    </source>
</evidence>
<dbReference type="RefSeq" id="WP_075664655.1">
    <property type="nucleotide sequence ID" value="NZ_CP009247.1"/>
</dbReference>
<accession>A0A1L7CUV7</accession>
<dbReference type="Pfam" id="PF01083">
    <property type="entry name" value="Cutinase"/>
    <property type="match status" value="1"/>
</dbReference>
<sequence length="308" mass="32660">MRKTLTVIAVIAVVLLIGAGVVRWQNTREADGPGTGPQPTETLGEGDTPGQPDWCPAVEFISAPGTWESAPDDDPIHPQANPESFMLKVSAPLQERYPEDQVKVWTLPYTAQFRNINADHEMSYDESRQEGTAKLKGELKLTHDQCPQTDFVLAGFSQGAVIVGDVVAEIGTGQGIIPAERVRGAAVVADGRRVPGVGVVPGTQVSGVGAEVALAPLSKLVQPIVPGATMRGERVGGFGELNDRTMDICAPDDGICDAPRDVGNALGRARELVEANGVHALYAYNEHVVPGTTTDQWLIGWAQGLIDS</sequence>
<proteinExistence type="inferred from homology"/>
<gene>
    <name evidence="6" type="ORF">CFRA_10955</name>
</gene>
<comment type="similarity">
    <text evidence="1">Belongs to the cutinase family.</text>
</comment>
<dbReference type="GO" id="GO:0052689">
    <property type="term" value="F:carboxylic ester hydrolase activity"/>
    <property type="evidence" value="ECO:0007669"/>
    <property type="project" value="UniProtKB-KW"/>
</dbReference>
<keyword evidence="3" id="KW-0378">Hydrolase</keyword>
<dbReference type="PANTHER" id="PTHR33630:SF9">
    <property type="entry name" value="CUTINASE 4"/>
    <property type="match status" value="1"/>
</dbReference>
<dbReference type="Proteomes" id="UP000185434">
    <property type="component" value="Chromosome"/>
</dbReference>
<evidence type="ECO:0000256" key="4">
    <source>
        <dbReference type="ARBA" id="ARBA00023157"/>
    </source>
</evidence>
<reference evidence="6 7" key="1">
    <citation type="submission" date="2014-08" db="EMBL/GenBank/DDBJ databases">
        <title>Complete genome sequence of Corynebacterium frankenforstense ST18(T) (=DSM 45800(T)), isolated from raw cow milk.</title>
        <authorList>
            <person name="Ruckert C."/>
            <person name="Albersmeier A."/>
            <person name="Winkler A."/>
            <person name="Lipski A."/>
            <person name="Kalinowski J."/>
        </authorList>
    </citation>
    <scope>NUCLEOTIDE SEQUENCE [LARGE SCALE GENOMIC DNA]</scope>
    <source>
        <strain evidence="6 7">ST18</strain>
    </source>
</reference>
<organism evidence="6 7">
    <name type="scientific">Corynebacterium frankenforstense DSM 45800</name>
    <dbReference type="NCBI Taxonomy" id="1437875"/>
    <lineage>
        <taxon>Bacteria</taxon>
        <taxon>Bacillati</taxon>
        <taxon>Actinomycetota</taxon>
        <taxon>Actinomycetes</taxon>
        <taxon>Mycobacteriales</taxon>
        <taxon>Corynebacteriaceae</taxon>
        <taxon>Corynebacterium</taxon>
    </lineage>
</organism>
<protein>
    <submittedName>
        <fullName evidence="6">Carbohydrate esterase</fullName>
    </submittedName>
</protein>
<dbReference type="STRING" id="1437875.CFRA_10955"/>
<keyword evidence="7" id="KW-1185">Reference proteome</keyword>
<evidence type="ECO:0000313" key="6">
    <source>
        <dbReference type="EMBL" id="APT89659.1"/>
    </source>
</evidence>
<evidence type="ECO:0000256" key="2">
    <source>
        <dbReference type="ARBA" id="ARBA00022487"/>
    </source>
</evidence>
<feature type="region of interest" description="Disordered" evidence="5">
    <location>
        <begin position="28"/>
        <end position="51"/>
    </location>
</feature>
<dbReference type="InterPro" id="IPR029058">
    <property type="entry name" value="AB_hydrolase_fold"/>
</dbReference>
<dbReference type="OrthoDB" id="4423762at2"/>
<dbReference type="InterPro" id="IPR000675">
    <property type="entry name" value="Cutinase/axe"/>
</dbReference>
<keyword evidence="2" id="KW-0719">Serine esterase</keyword>
<dbReference type="KEGG" id="cfk:CFRA_10955"/>
<keyword evidence="4" id="KW-1015">Disulfide bond</keyword>
<evidence type="ECO:0000256" key="3">
    <source>
        <dbReference type="ARBA" id="ARBA00022801"/>
    </source>
</evidence>
<dbReference type="PANTHER" id="PTHR33630">
    <property type="entry name" value="CUTINASE RV1984C-RELATED-RELATED"/>
    <property type="match status" value="1"/>
</dbReference>
<dbReference type="SMART" id="SM01110">
    <property type="entry name" value="Cutinase"/>
    <property type="match status" value="1"/>
</dbReference>
<dbReference type="AlphaFoldDB" id="A0A1L7CUV7"/>
<dbReference type="SUPFAM" id="SSF53474">
    <property type="entry name" value="alpha/beta-Hydrolases"/>
    <property type="match status" value="1"/>
</dbReference>
<dbReference type="EMBL" id="CP009247">
    <property type="protein sequence ID" value="APT89659.1"/>
    <property type="molecule type" value="Genomic_DNA"/>
</dbReference>
<dbReference type="Gene3D" id="3.40.50.1820">
    <property type="entry name" value="alpha/beta hydrolase"/>
    <property type="match status" value="1"/>
</dbReference>
<evidence type="ECO:0000313" key="7">
    <source>
        <dbReference type="Proteomes" id="UP000185434"/>
    </source>
</evidence>